<dbReference type="Pfam" id="PF13855">
    <property type="entry name" value="LRR_8"/>
    <property type="match status" value="1"/>
</dbReference>
<dbReference type="InterPro" id="IPR032675">
    <property type="entry name" value="LRR_dom_sf"/>
</dbReference>
<dbReference type="PANTHER" id="PTHR13318:SF190">
    <property type="entry name" value="PARTNER OF PAIRED, ISOFORM B"/>
    <property type="match status" value="1"/>
</dbReference>
<comment type="caution">
    <text evidence="2">The sequence shown here is derived from an EMBL/GenBank/DDBJ whole genome shotgun (WGS) entry which is preliminary data.</text>
</comment>
<dbReference type="EMBL" id="DSVQ01000018">
    <property type="protein sequence ID" value="HGT40752.1"/>
    <property type="molecule type" value="Genomic_DNA"/>
</dbReference>
<dbReference type="GO" id="GO:0019005">
    <property type="term" value="C:SCF ubiquitin ligase complex"/>
    <property type="evidence" value="ECO:0007669"/>
    <property type="project" value="TreeGrafter"/>
</dbReference>
<dbReference type="InterPro" id="IPR001611">
    <property type="entry name" value="Leu-rich_rpt"/>
</dbReference>
<evidence type="ECO:0008006" key="3">
    <source>
        <dbReference type="Google" id="ProtNLM"/>
    </source>
</evidence>
<dbReference type="SUPFAM" id="SSF52047">
    <property type="entry name" value="RNI-like"/>
    <property type="match status" value="1"/>
</dbReference>
<proteinExistence type="predicted"/>
<feature type="chain" id="PRO_5027706932" description="Leucine-rich repeat domain-containing protein" evidence="1">
    <location>
        <begin position="20"/>
        <end position="202"/>
    </location>
</feature>
<organism evidence="2">
    <name type="scientific">Schlesneria paludicola</name>
    <dbReference type="NCBI Taxonomy" id="360056"/>
    <lineage>
        <taxon>Bacteria</taxon>
        <taxon>Pseudomonadati</taxon>
        <taxon>Planctomycetota</taxon>
        <taxon>Planctomycetia</taxon>
        <taxon>Planctomycetales</taxon>
        <taxon>Planctomycetaceae</taxon>
        <taxon>Schlesneria</taxon>
    </lineage>
</organism>
<dbReference type="SMART" id="SM00368">
    <property type="entry name" value="LRR_RI"/>
    <property type="match status" value="2"/>
</dbReference>
<accession>A0A7C4LML9</accession>
<keyword evidence="1" id="KW-0732">Signal</keyword>
<dbReference type="Pfam" id="PF13516">
    <property type="entry name" value="LRR_6"/>
    <property type="match status" value="1"/>
</dbReference>
<sequence length="202" mass="22040">MRGWTVLLGAAFVTGAVFAQDKPAEKPQPTEAQKQAIAQIKKLGGLVLELAQNDPRLDVAFHLADVKITDAELALVKPLTQTAHLNLRGTEITDAGLAHLAELKGLVRLHLEKTKITDAGLEHLRGLENLEYLNLYGTAVSDAGLKHLEGLKKLKKLYLWQTQVTDAGVAALKQALPELQITRGLELAKPAEPDKKPEEKKE</sequence>
<dbReference type="AlphaFoldDB" id="A0A7C4LML9"/>
<gene>
    <name evidence="2" type="ORF">ENS64_16025</name>
</gene>
<dbReference type="Gene3D" id="3.80.10.10">
    <property type="entry name" value="Ribonuclease Inhibitor"/>
    <property type="match status" value="1"/>
</dbReference>
<evidence type="ECO:0000256" key="1">
    <source>
        <dbReference type="SAM" id="SignalP"/>
    </source>
</evidence>
<dbReference type="PANTHER" id="PTHR13318">
    <property type="entry name" value="PARTNER OF PAIRED, ISOFORM B-RELATED"/>
    <property type="match status" value="1"/>
</dbReference>
<name>A0A7C4LML9_9PLAN</name>
<reference evidence="2" key="1">
    <citation type="journal article" date="2020" name="mSystems">
        <title>Genome- and Community-Level Interaction Insights into Carbon Utilization and Element Cycling Functions of Hydrothermarchaeota in Hydrothermal Sediment.</title>
        <authorList>
            <person name="Zhou Z."/>
            <person name="Liu Y."/>
            <person name="Xu W."/>
            <person name="Pan J."/>
            <person name="Luo Z.H."/>
            <person name="Li M."/>
        </authorList>
    </citation>
    <scope>NUCLEOTIDE SEQUENCE [LARGE SCALE GENOMIC DNA]</scope>
    <source>
        <strain evidence="2">SpSt-508</strain>
    </source>
</reference>
<evidence type="ECO:0000313" key="2">
    <source>
        <dbReference type="EMBL" id="HGT40752.1"/>
    </source>
</evidence>
<dbReference type="GO" id="GO:0031146">
    <property type="term" value="P:SCF-dependent proteasomal ubiquitin-dependent protein catabolic process"/>
    <property type="evidence" value="ECO:0007669"/>
    <property type="project" value="TreeGrafter"/>
</dbReference>
<protein>
    <recommendedName>
        <fullName evidence="3">Leucine-rich repeat domain-containing protein</fullName>
    </recommendedName>
</protein>
<feature type="signal peptide" evidence="1">
    <location>
        <begin position="1"/>
        <end position="19"/>
    </location>
</feature>